<protein>
    <submittedName>
        <fullName evidence="1">Uncharacterized protein</fullName>
    </submittedName>
</protein>
<accession>A0AAN1RY13</accession>
<dbReference type="EMBL" id="CP024172">
    <property type="protein sequence ID" value="AZW17407.1"/>
    <property type="molecule type" value="Genomic_DNA"/>
</dbReference>
<organism evidence="1 2">
    <name type="scientific">Bordetella hinzii</name>
    <dbReference type="NCBI Taxonomy" id="103855"/>
    <lineage>
        <taxon>Bacteria</taxon>
        <taxon>Pseudomonadati</taxon>
        <taxon>Pseudomonadota</taxon>
        <taxon>Betaproteobacteria</taxon>
        <taxon>Burkholderiales</taxon>
        <taxon>Alcaligenaceae</taxon>
        <taxon>Bordetella</taxon>
    </lineage>
</organism>
<evidence type="ECO:0000313" key="1">
    <source>
        <dbReference type="EMBL" id="AZW17407.1"/>
    </source>
</evidence>
<name>A0AAN1RY13_9BORD</name>
<evidence type="ECO:0000313" key="2">
    <source>
        <dbReference type="Proteomes" id="UP000282741"/>
    </source>
</evidence>
<dbReference type="Proteomes" id="UP000282741">
    <property type="component" value="Chromosome"/>
</dbReference>
<reference evidence="2" key="1">
    <citation type="submission" date="2017-10" db="EMBL/GenBank/DDBJ databases">
        <title>Whole genome sequencing of various Bordetella species.</title>
        <authorList>
            <person name="Weigand M.R."/>
            <person name="Loparev V."/>
            <person name="Peng Y."/>
            <person name="Bowden K.E."/>
            <person name="Tondella M.L."/>
            <person name="Williams M.M."/>
        </authorList>
    </citation>
    <scope>NUCLEOTIDE SEQUENCE [LARGE SCALE GENOMIC DNA]</scope>
    <source>
        <strain evidence="2">H720</strain>
    </source>
</reference>
<gene>
    <name evidence="1" type="ORF">CS347_11850</name>
</gene>
<proteinExistence type="predicted"/>
<dbReference type="AlphaFoldDB" id="A0AAN1RY13"/>
<sequence length="113" mass="12901">MLLIVWLSLANMDIQGWIWSTTSLDYVEQQFICPGDSLRRSAAGKVSQDRGMNRPIRGTIQEIPKQYLRPARDYIVCMSEMTMIERGIPAFGATTINCHTTLFGITQRDYILN</sequence>